<evidence type="ECO:0000313" key="2">
    <source>
        <dbReference type="Proteomes" id="UP001328107"/>
    </source>
</evidence>
<proteinExistence type="predicted"/>
<comment type="caution">
    <text evidence="1">The sequence shown here is derived from an EMBL/GenBank/DDBJ whole genome shotgun (WGS) entry which is preliminary data.</text>
</comment>
<feature type="non-terminal residue" evidence="1">
    <location>
        <position position="1"/>
    </location>
</feature>
<sequence>LIKRNIASPRNLFLRRPAFSFPESIHNRSIDIMNYTVLGFELLWHLLANSVTRRRIATILFIVNSAVTIYRITHYDSKPPVIYESLQNAFGKAPTDFVCETAYFLSNVAYFVLQWQLIKSLNISDRSFQRWCCLIGLW</sequence>
<feature type="non-terminal residue" evidence="1">
    <location>
        <position position="138"/>
    </location>
</feature>
<reference evidence="2" key="1">
    <citation type="submission" date="2022-10" db="EMBL/GenBank/DDBJ databases">
        <title>Genome assembly of Pristionchus species.</title>
        <authorList>
            <person name="Yoshida K."/>
            <person name="Sommer R.J."/>
        </authorList>
    </citation>
    <scope>NUCLEOTIDE SEQUENCE [LARGE SCALE GENOMIC DNA]</scope>
    <source>
        <strain evidence="2">RS5460</strain>
    </source>
</reference>
<name>A0AAN5D5X3_9BILA</name>
<protein>
    <submittedName>
        <fullName evidence="1">Uncharacterized protein</fullName>
    </submittedName>
</protein>
<gene>
    <name evidence="1" type="ORF">PMAYCL1PPCAC_27543</name>
</gene>
<accession>A0AAN5D5X3</accession>
<dbReference type="Proteomes" id="UP001328107">
    <property type="component" value="Unassembled WGS sequence"/>
</dbReference>
<organism evidence="1 2">
    <name type="scientific">Pristionchus mayeri</name>
    <dbReference type="NCBI Taxonomy" id="1317129"/>
    <lineage>
        <taxon>Eukaryota</taxon>
        <taxon>Metazoa</taxon>
        <taxon>Ecdysozoa</taxon>
        <taxon>Nematoda</taxon>
        <taxon>Chromadorea</taxon>
        <taxon>Rhabditida</taxon>
        <taxon>Rhabditina</taxon>
        <taxon>Diplogasteromorpha</taxon>
        <taxon>Diplogasteroidea</taxon>
        <taxon>Neodiplogasteridae</taxon>
        <taxon>Pristionchus</taxon>
    </lineage>
</organism>
<dbReference type="EMBL" id="BTRK01000006">
    <property type="protein sequence ID" value="GMR57348.1"/>
    <property type="molecule type" value="Genomic_DNA"/>
</dbReference>
<keyword evidence="2" id="KW-1185">Reference proteome</keyword>
<evidence type="ECO:0000313" key="1">
    <source>
        <dbReference type="EMBL" id="GMR57348.1"/>
    </source>
</evidence>
<dbReference type="AlphaFoldDB" id="A0AAN5D5X3"/>